<dbReference type="InterPro" id="IPR021246">
    <property type="entry name" value="DUF2797"/>
</dbReference>
<protein>
    <recommendedName>
        <fullName evidence="3">DUF2797 domain-containing protein</fullName>
    </recommendedName>
</protein>
<organism evidence="1 2">
    <name type="scientific">Streptomyces acidiscabies</name>
    <dbReference type="NCBI Taxonomy" id="42234"/>
    <lineage>
        <taxon>Bacteria</taxon>
        <taxon>Bacillati</taxon>
        <taxon>Actinomycetota</taxon>
        <taxon>Actinomycetes</taxon>
        <taxon>Kitasatosporales</taxon>
        <taxon>Streptomycetaceae</taxon>
        <taxon>Streptomyces</taxon>
    </lineage>
</organism>
<name>A0A0L0K132_9ACTN</name>
<dbReference type="AlphaFoldDB" id="A0A0L0K132"/>
<dbReference type="Pfam" id="PF10977">
    <property type="entry name" value="DUF2797"/>
    <property type="match status" value="1"/>
</dbReference>
<evidence type="ECO:0000313" key="1">
    <source>
        <dbReference type="EMBL" id="KND31464.1"/>
    </source>
</evidence>
<evidence type="ECO:0008006" key="3">
    <source>
        <dbReference type="Google" id="ProtNLM"/>
    </source>
</evidence>
<dbReference type="RefSeq" id="WP_078841484.1">
    <property type="nucleotide sequence ID" value="NZ_KQ257825.1"/>
</dbReference>
<comment type="caution">
    <text evidence="1">The sequence shown here is derived from an EMBL/GenBank/DDBJ whole genome shotgun (WGS) entry which is preliminary data.</text>
</comment>
<sequence length="292" mass="30375">MGQTWKCTGLRWSAGSGPVLRWEGGAGSALGWGKAVGFGVVEGTRGCLGARGNACAGRRGVGARSTGGRCEECGRLDRVGSVAADGKADDPRSYRVYLAWFGGGLLKVGITAVERGSDRLLEQGAVCFTWLGEGPLMAARRAEEVLRVALKVGDRVSYGQKRAVRGDAARSVDAGFDELGVLHGRALQLPGWPETLVPQPFQPVDHTEPFGLRTAPPATGEVTELVAGGAIAGELVAAAGPDLHIDTSAQGIVVLDTRLMTGWDLTSAGAGAGEFPVRPFPKEPVEEQAGLF</sequence>
<dbReference type="PATRIC" id="fig|42234.21.peg.5369"/>
<accession>A0A0L0K132</accession>
<evidence type="ECO:0000313" key="2">
    <source>
        <dbReference type="Proteomes" id="UP000037151"/>
    </source>
</evidence>
<dbReference type="Proteomes" id="UP000037151">
    <property type="component" value="Unassembled WGS sequence"/>
</dbReference>
<dbReference type="EMBL" id="JPPY01000148">
    <property type="protein sequence ID" value="KND31464.1"/>
    <property type="molecule type" value="Genomic_DNA"/>
</dbReference>
<reference evidence="2" key="1">
    <citation type="submission" date="2014-07" db="EMBL/GenBank/DDBJ databases">
        <title>Genome sequencing of plant-pathogenic Streptomyces species.</title>
        <authorList>
            <person name="Harrison J."/>
            <person name="Sapp M."/>
            <person name="Thwaites R."/>
            <person name="Studholme D.J."/>
        </authorList>
    </citation>
    <scope>NUCLEOTIDE SEQUENCE [LARGE SCALE GENOMIC DNA]</scope>
    <source>
        <strain evidence="2">NCPPB 4445</strain>
    </source>
</reference>
<proteinExistence type="predicted"/>
<gene>
    <name evidence="1" type="ORF">IQ63_25980</name>
</gene>